<gene>
    <name evidence="1" type="ORF">SAMN05444581_101475</name>
</gene>
<evidence type="ECO:0008006" key="3">
    <source>
        <dbReference type="Google" id="ProtNLM"/>
    </source>
</evidence>
<dbReference type="EMBL" id="FOSN01000001">
    <property type="protein sequence ID" value="SFK04677.1"/>
    <property type="molecule type" value="Genomic_DNA"/>
</dbReference>
<protein>
    <recommendedName>
        <fullName evidence="3">Type IV pilus biogenesis protein PilP</fullName>
    </recommendedName>
</protein>
<name>A0A1I3WD17_9HYPH</name>
<keyword evidence="2" id="KW-1185">Reference proteome</keyword>
<evidence type="ECO:0000313" key="2">
    <source>
        <dbReference type="Proteomes" id="UP000198755"/>
    </source>
</evidence>
<dbReference type="STRING" id="1612308.SAMN05444581_101475"/>
<dbReference type="AlphaFoldDB" id="A0A1I3WD17"/>
<evidence type="ECO:0000313" key="1">
    <source>
        <dbReference type="EMBL" id="SFK04677.1"/>
    </source>
</evidence>
<organism evidence="1 2">
    <name type="scientific">Methylocapsa palsarum</name>
    <dbReference type="NCBI Taxonomy" id="1612308"/>
    <lineage>
        <taxon>Bacteria</taxon>
        <taxon>Pseudomonadati</taxon>
        <taxon>Pseudomonadota</taxon>
        <taxon>Alphaproteobacteria</taxon>
        <taxon>Hyphomicrobiales</taxon>
        <taxon>Beijerinckiaceae</taxon>
        <taxon>Methylocapsa</taxon>
    </lineage>
</organism>
<reference evidence="1 2" key="1">
    <citation type="submission" date="2016-10" db="EMBL/GenBank/DDBJ databases">
        <authorList>
            <person name="de Groot N.N."/>
        </authorList>
    </citation>
    <scope>NUCLEOTIDE SEQUENCE [LARGE SCALE GENOMIC DNA]</scope>
    <source>
        <strain evidence="1 2">NE2</strain>
    </source>
</reference>
<accession>A0A1I3WD17</accession>
<sequence>MTRNKMKSRLASRMMVEGAETRPGGVLGAKKRLGPSRMFSAVRTMKECGPDASADRGLAAAGVGAAMVAASFAGYMIATESGPDSVKAGERRILGAALAKPRDAMPDLSRTGGEAEPFDFDATGSIIRGRDEAAVEARRDILPAIKADGAKSNPPGVAPSYVLRFVHKGVAIVQSGGKSYVVAPGASLPQAGRVLSIDKRAGRWVVVAEAGLIVEAR</sequence>
<dbReference type="Proteomes" id="UP000198755">
    <property type="component" value="Unassembled WGS sequence"/>
</dbReference>
<proteinExistence type="predicted"/>